<feature type="compositionally biased region" description="Basic residues" evidence="1">
    <location>
        <begin position="506"/>
        <end position="520"/>
    </location>
</feature>
<evidence type="ECO:0000313" key="2">
    <source>
        <dbReference type="Proteomes" id="UP000694864"/>
    </source>
</evidence>
<reference evidence="3" key="2">
    <citation type="submission" date="2025-08" db="UniProtKB">
        <authorList>
            <consortium name="RefSeq"/>
        </authorList>
    </citation>
    <scope>IDENTIFICATION</scope>
    <source>
        <tissue evidence="3">Leaf</tissue>
    </source>
</reference>
<feature type="region of interest" description="Disordered" evidence="1">
    <location>
        <begin position="308"/>
        <end position="398"/>
    </location>
</feature>
<evidence type="ECO:0000256" key="1">
    <source>
        <dbReference type="SAM" id="MobiDB-lite"/>
    </source>
</evidence>
<proteinExistence type="predicted"/>
<feature type="compositionally biased region" description="Basic and acidic residues" evidence="1">
    <location>
        <begin position="365"/>
        <end position="396"/>
    </location>
</feature>
<name>A0ABM0XC85_CAMSA</name>
<dbReference type="PANTHER" id="PTHR33167:SF18">
    <property type="entry name" value="GB|AAF67766.1"/>
    <property type="match status" value="1"/>
</dbReference>
<feature type="compositionally biased region" description="Basic residues" evidence="1">
    <location>
        <begin position="314"/>
        <end position="326"/>
    </location>
</feature>
<gene>
    <name evidence="3" type="primary">LOC104762242</name>
</gene>
<protein>
    <submittedName>
        <fullName evidence="3">Uncharacterized protein LOC104762242</fullName>
    </submittedName>
</protein>
<dbReference type="PANTHER" id="PTHR33167">
    <property type="entry name" value="TRANSCRIPTION FACTOR, PUTATIVE (DUF863)-RELATED"/>
    <property type="match status" value="1"/>
</dbReference>
<sequence>MNLPRLQMEKQEDSLWSLCPVQDIDTVFANRLLYCDLYFRHYKETLKHTMLGQESIFENQIHELHRLYQRQKDLMMEMEETNNIYTQPQHLFPNAGGRSIHWMGSIISTSKTSVWPPEDASAKIDEAGVSGDEIDKSGEKVLDLESPSYEYLDMEEEGSKNVEVPSFPKDDQSPSYMPLESFVQPESVQHLTGLSRFKCKLDLNEPAKIGEHSDYELNQFLTPALTRSERAEPEVQEPLISTKCKAENGIDLNMSPLSSEEEATIIRTIKSEQQPQEFVSASLHGSEPSHSRAIVLALPSSKTISLFHQCYSRPRPRKKAKRKAKSRSVEKFPRGKSRKRSNLGSNFGLNEDDNHSLSPASYIPDSDHYQERLEKESSKSVPEVKRRSCRKPHVESGKVMGKISRTKLKTRGSFLVTEEEEQELSIAAAEAIVDISSSDLAKMSSIKTSSYCITSLDWFAKIASSVVEDSKSEVGLSVTGVHSDYQIDDFEAQLTEMKPKEQRTNVHPKHKRTLRSRGKRQQHDGFLQNLRTFTGNKASETNDAHSSLMENMVIDWGTIRKRRRGIRSPAAFTRTSIPFLLSGS</sequence>
<dbReference type="Proteomes" id="UP000694864">
    <property type="component" value="Chromosome 18"/>
</dbReference>
<dbReference type="GeneID" id="104762242"/>
<organism evidence="2 3">
    <name type="scientific">Camelina sativa</name>
    <name type="common">False flax</name>
    <name type="synonym">Myagrum sativum</name>
    <dbReference type="NCBI Taxonomy" id="90675"/>
    <lineage>
        <taxon>Eukaryota</taxon>
        <taxon>Viridiplantae</taxon>
        <taxon>Streptophyta</taxon>
        <taxon>Embryophyta</taxon>
        <taxon>Tracheophyta</taxon>
        <taxon>Spermatophyta</taxon>
        <taxon>Magnoliopsida</taxon>
        <taxon>eudicotyledons</taxon>
        <taxon>Gunneridae</taxon>
        <taxon>Pentapetalae</taxon>
        <taxon>rosids</taxon>
        <taxon>malvids</taxon>
        <taxon>Brassicales</taxon>
        <taxon>Brassicaceae</taxon>
        <taxon>Camelineae</taxon>
        <taxon>Camelina</taxon>
    </lineage>
</organism>
<dbReference type="RefSeq" id="XP_010483794.1">
    <property type="nucleotide sequence ID" value="XM_010485492.2"/>
</dbReference>
<evidence type="ECO:0000313" key="3">
    <source>
        <dbReference type="RefSeq" id="XP_010483794.1"/>
    </source>
</evidence>
<accession>A0ABM0XC85</accession>
<reference evidence="2" key="1">
    <citation type="journal article" date="2014" name="Nat. Commun.">
        <title>The emerging biofuel crop Camelina sativa retains a highly undifferentiated hexaploid genome structure.</title>
        <authorList>
            <person name="Kagale S."/>
            <person name="Koh C."/>
            <person name="Nixon J."/>
            <person name="Bollina V."/>
            <person name="Clarke W.E."/>
            <person name="Tuteja R."/>
            <person name="Spillane C."/>
            <person name="Robinson S.J."/>
            <person name="Links M.G."/>
            <person name="Clarke C."/>
            <person name="Higgins E.E."/>
            <person name="Huebert T."/>
            <person name="Sharpe A.G."/>
            <person name="Parkin I.A."/>
        </authorList>
    </citation>
    <scope>NUCLEOTIDE SEQUENCE [LARGE SCALE GENOMIC DNA]</scope>
    <source>
        <strain evidence="2">cv. DH55</strain>
    </source>
</reference>
<feature type="region of interest" description="Disordered" evidence="1">
    <location>
        <begin position="501"/>
        <end position="521"/>
    </location>
</feature>
<keyword evidence="2" id="KW-1185">Reference proteome</keyword>